<evidence type="ECO:0000313" key="1">
    <source>
        <dbReference type="EMBL" id="GFR09429.1"/>
    </source>
</evidence>
<keyword evidence="2" id="KW-1185">Reference proteome</keyword>
<protein>
    <submittedName>
        <fullName evidence="1">Uncharacterized protein</fullName>
    </submittedName>
</protein>
<reference evidence="1" key="1">
    <citation type="submission" date="2020-07" db="EMBL/GenBank/DDBJ databases">
        <title>Multicomponent nature underlies the extraordinary mechanical properties of spider dragline silk.</title>
        <authorList>
            <person name="Kono N."/>
            <person name="Nakamura H."/>
            <person name="Mori M."/>
            <person name="Yoshida Y."/>
            <person name="Ohtoshi R."/>
            <person name="Malay A.D."/>
            <person name="Moran D.A.P."/>
            <person name="Tomita M."/>
            <person name="Numata K."/>
            <person name="Arakawa K."/>
        </authorList>
    </citation>
    <scope>NUCLEOTIDE SEQUENCE</scope>
</reference>
<dbReference type="EMBL" id="BMAO01026393">
    <property type="protein sequence ID" value="GFR09429.1"/>
    <property type="molecule type" value="Genomic_DNA"/>
</dbReference>
<comment type="caution">
    <text evidence="1">The sequence shown here is derived from an EMBL/GenBank/DDBJ whole genome shotgun (WGS) entry which is preliminary data.</text>
</comment>
<gene>
    <name evidence="1" type="ORF">TNCT_126791</name>
</gene>
<proteinExistence type="predicted"/>
<accession>A0A8X6LJC2</accession>
<evidence type="ECO:0000313" key="2">
    <source>
        <dbReference type="Proteomes" id="UP000887116"/>
    </source>
</evidence>
<dbReference type="Proteomes" id="UP000887116">
    <property type="component" value="Unassembled WGS sequence"/>
</dbReference>
<name>A0A8X6LJC2_TRICU</name>
<sequence>MIEQCRAEERTLWNSAQDWTGEENTVSVLFPKLLGPRQSVKENALNHVQFSDKFISNAVFRSLFPALLELTSDKSKGAVVLSAIARHRWQSTPFGCHAKSPEPLSARHILCCCHTDRSLFSD</sequence>
<organism evidence="1 2">
    <name type="scientific">Trichonephila clavata</name>
    <name type="common">Joro spider</name>
    <name type="synonym">Nephila clavata</name>
    <dbReference type="NCBI Taxonomy" id="2740835"/>
    <lineage>
        <taxon>Eukaryota</taxon>
        <taxon>Metazoa</taxon>
        <taxon>Ecdysozoa</taxon>
        <taxon>Arthropoda</taxon>
        <taxon>Chelicerata</taxon>
        <taxon>Arachnida</taxon>
        <taxon>Araneae</taxon>
        <taxon>Araneomorphae</taxon>
        <taxon>Entelegynae</taxon>
        <taxon>Araneoidea</taxon>
        <taxon>Nephilidae</taxon>
        <taxon>Trichonephila</taxon>
    </lineage>
</organism>
<dbReference type="AlphaFoldDB" id="A0A8X6LJC2"/>